<keyword evidence="2" id="KW-0472">Membrane</keyword>
<dbReference type="Proteomes" id="UP000075714">
    <property type="component" value="Unassembled WGS sequence"/>
</dbReference>
<feature type="transmembrane region" description="Helical" evidence="2">
    <location>
        <begin position="385"/>
        <end position="407"/>
    </location>
</feature>
<protein>
    <submittedName>
        <fullName evidence="3">Uncharacterized protein</fullName>
    </submittedName>
</protein>
<dbReference type="EMBL" id="LSYV01000002">
    <property type="protein sequence ID" value="KXZ56839.1"/>
    <property type="molecule type" value="Genomic_DNA"/>
</dbReference>
<keyword evidence="2" id="KW-0812">Transmembrane</keyword>
<evidence type="ECO:0000256" key="1">
    <source>
        <dbReference type="SAM" id="MobiDB-lite"/>
    </source>
</evidence>
<sequence length="516" mass="53723">MAFRQQPLSGREAHASRQLRQLGGHPWRSSPELRTGIAERGAADAETSPCKRLVDCMSAAFGSGDEARGTTQDHNAASPRKRQALGPAGASEVEAEVPKVGAWSPNVPRLRTQLQPQPLARLPSLALPRRWTVAIPAPLGDGTRLQFPTFTGAAASPAPPRHPAPPCHLLELPNELLLLIMLACVDPASAGGGGGGAALGLPVPTQYGSTPRAAPPSPGWSFALIAASPSPSPARAAPGRARRAVLGIGSPGGAGGSGGAGGGSSGGSGYRMSGSAGGAEADSGMAGLRAAACAAMTCRRLRAAYRLLCAARPDLELQAEAALRSLHEKRRLVRRLTITQHDAYVARELAAEGAAGVAVAAGVALLCGAFGACRPHGISVPVQTVANYAAFTVVHVLLHTGILAAAYRASAWLGTRRAMALGLAVLAGHYLLLVPAAKVLLSLPPVPPRLNLEPWHRSPDQPPPLYPVAALLWPLYGDGVHWRLIHLLSNGFAWAYGAYEWYHSFSCVRLRNGLRY</sequence>
<evidence type="ECO:0000256" key="2">
    <source>
        <dbReference type="SAM" id="Phobius"/>
    </source>
</evidence>
<proteinExistence type="predicted"/>
<feature type="transmembrane region" description="Helical" evidence="2">
    <location>
        <begin position="353"/>
        <end position="373"/>
    </location>
</feature>
<name>A0A150H3W5_GONPE</name>
<organism evidence="3 4">
    <name type="scientific">Gonium pectorale</name>
    <name type="common">Green alga</name>
    <dbReference type="NCBI Taxonomy" id="33097"/>
    <lineage>
        <taxon>Eukaryota</taxon>
        <taxon>Viridiplantae</taxon>
        <taxon>Chlorophyta</taxon>
        <taxon>core chlorophytes</taxon>
        <taxon>Chlorophyceae</taxon>
        <taxon>CS clade</taxon>
        <taxon>Chlamydomonadales</taxon>
        <taxon>Volvocaceae</taxon>
        <taxon>Gonium</taxon>
    </lineage>
</organism>
<dbReference type="OrthoDB" id="548971at2759"/>
<accession>A0A150H3W5</accession>
<feature type="region of interest" description="Disordered" evidence="1">
    <location>
        <begin position="64"/>
        <end position="93"/>
    </location>
</feature>
<gene>
    <name evidence="3" type="ORF">GPECTOR_1g757</name>
</gene>
<feature type="region of interest" description="Disordered" evidence="1">
    <location>
        <begin position="1"/>
        <end position="32"/>
    </location>
</feature>
<feature type="transmembrane region" description="Helical" evidence="2">
    <location>
        <begin position="419"/>
        <end position="441"/>
    </location>
</feature>
<keyword evidence="2" id="KW-1133">Transmembrane helix</keyword>
<keyword evidence="4" id="KW-1185">Reference proteome</keyword>
<feature type="compositionally biased region" description="Gly residues" evidence="1">
    <location>
        <begin position="249"/>
        <end position="269"/>
    </location>
</feature>
<evidence type="ECO:0000313" key="3">
    <source>
        <dbReference type="EMBL" id="KXZ56839.1"/>
    </source>
</evidence>
<feature type="region of interest" description="Disordered" evidence="1">
    <location>
        <begin position="247"/>
        <end position="274"/>
    </location>
</feature>
<evidence type="ECO:0000313" key="4">
    <source>
        <dbReference type="Proteomes" id="UP000075714"/>
    </source>
</evidence>
<reference evidence="4" key="1">
    <citation type="journal article" date="2016" name="Nat. Commun.">
        <title>The Gonium pectorale genome demonstrates co-option of cell cycle regulation during the evolution of multicellularity.</title>
        <authorList>
            <person name="Hanschen E.R."/>
            <person name="Marriage T.N."/>
            <person name="Ferris P.J."/>
            <person name="Hamaji T."/>
            <person name="Toyoda A."/>
            <person name="Fujiyama A."/>
            <person name="Neme R."/>
            <person name="Noguchi H."/>
            <person name="Minakuchi Y."/>
            <person name="Suzuki M."/>
            <person name="Kawai-Toyooka H."/>
            <person name="Smith D.R."/>
            <person name="Sparks H."/>
            <person name="Anderson J."/>
            <person name="Bakaric R."/>
            <person name="Luria V."/>
            <person name="Karger A."/>
            <person name="Kirschner M.W."/>
            <person name="Durand P.M."/>
            <person name="Michod R.E."/>
            <person name="Nozaki H."/>
            <person name="Olson B.J."/>
        </authorList>
    </citation>
    <scope>NUCLEOTIDE SEQUENCE [LARGE SCALE GENOMIC DNA]</scope>
    <source>
        <strain evidence="4">NIES-2863</strain>
    </source>
</reference>
<comment type="caution">
    <text evidence="3">The sequence shown here is derived from an EMBL/GenBank/DDBJ whole genome shotgun (WGS) entry which is preliminary data.</text>
</comment>
<dbReference type="AlphaFoldDB" id="A0A150H3W5"/>